<evidence type="ECO:0000313" key="10">
    <source>
        <dbReference type="Proteomes" id="UP000215902"/>
    </source>
</evidence>
<dbReference type="AlphaFoldDB" id="A0A267H1N6"/>
<dbReference type="OrthoDB" id="7318948at2759"/>
<dbReference type="PROSITE" id="PS50082">
    <property type="entry name" value="WD_REPEATS_2"/>
    <property type="match status" value="2"/>
</dbReference>
<keyword evidence="3" id="KW-0677">Repeat</keyword>
<keyword evidence="2 6" id="KW-0853">WD repeat</keyword>
<dbReference type="EMBL" id="NIVC01003507">
    <property type="protein sequence ID" value="PAA51082.1"/>
    <property type="molecule type" value="Genomic_DNA"/>
</dbReference>
<gene>
    <name evidence="8" type="ORF">BOX15_Mlig028922g2</name>
    <name evidence="9" type="ORF">BOX15_Mlig028922g3</name>
</gene>
<evidence type="ECO:0000313" key="8">
    <source>
        <dbReference type="EMBL" id="PAA51082.1"/>
    </source>
</evidence>
<feature type="region of interest" description="Disordered" evidence="7">
    <location>
        <begin position="1"/>
        <end position="49"/>
    </location>
</feature>
<protein>
    <submittedName>
        <fullName evidence="9">Uncharacterized protein</fullName>
    </submittedName>
</protein>
<dbReference type="PANTHER" id="PTHR10253">
    <property type="entry name" value="POLYCOMB PROTEIN"/>
    <property type="match status" value="1"/>
</dbReference>
<evidence type="ECO:0000313" key="9">
    <source>
        <dbReference type="EMBL" id="PAA92198.1"/>
    </source>
</evidence>
<sequence>LPGMSQQQQRSSKRVSVGPSAGRQAGGKATTSGGRLSMSVGSGGGGKPNPKLNYKQTCSLKEGHGQSVYALQFNNSSGSEPCLFATAGACYVTVYACLPDGVIELLQAYADPAGDEEEFCCLAWSLDPITRQQVILTAGRRGVIRVICPSMAACLKSLVGHGNSVNHLKVSPRNPALLFSFSKDYTARAWNLATGHQVAIFGGCDGHRSEVLHGDVNLDCSLLLSCGMDHSVRLWRLDRPEFERAARLSETWSDEDEKRRFPTWMQHHPDFVTREVHGNYIDCAAWFGNCILSKSCESCVVLWKPGSLKSADCGPLRHTDNAMSILYQFEVKNCDIWFIKFDLHLPTKRLALGNSIGKVQLFDLDAPDIFDMRPATLNVTKGQGAVRQTCFSRDGSTLLCVCDFGLVVRFDLDKQSAAAAAAAAAK</sequence>
<feature type="repeat" description="WD" evidence="6">
    <location>
        <begin position="158"/>
        <end position="200"/>
    </location>
</feature>
<dbReference type="SUPFAM" id="SSF50978">
    <property type="entry name" value="WD40 repeat-like"/>
    <property type="match status" value="1"/>
</dbReference>
<evidence type="ECO:0000256" key="7">
    <source>
        <dbReference type="SAM" id="MobiDB-lite"/>
    </source>
</evidence>
<dbReference type="Gene3D" id="2.130.10.10">
    <property type="entry name" value="YVTN repeat-like/Quinoprotein amine dehydrogenase"/>
    <property type="match status" value="1"/>
</dbReference>
<comment type="similarity">
    <text evidence="1">Belongs to the WD repeat ESC family.</text>
</comment>
<dbReference type="InterPro" id="IPR036322">
    <property type="entry name" value="WD40_repeat_dom_sf"/>
</dbReference>
<dbReference type="STRING" id="282301.A0A267H1N6"/>
<evidence type="ECO:0000256" key="5">
    <source>
        <dbReference type="ARBA" id="ARBA00023163"/>
    </source>
</evidence>
<comment type="caution">
    <text evidence="9">The sequence shown here is derived from an EMBL/GenBank/DDBJ whole genome shotgun (WGS) entry which is preliminary data.</text>
</comment>
<proteinExistence type="inferred from homology"/>
<dbReference type="InterPro" id="IPR015943">
    <property type="entry name" value="WD40/YVTN_repeat-like_dom_sf"/>
</dbReference>
<organism evidence="9 10">
    <name type="scientific">Macrostomum lignano</name>
    <dbReference type="NCBI Taxonomy" id="282301"/>
    <lineage>
        <taxon>Eukaryota</taxon>
        <taxon>Metazoa</taxon>
        <taxon>Spiralia</taxon>
        <taxon>Lophotrochozoa</taxon>
        <taxon>Platyhelminthes</taxon>
        <taxon>Rhabditophora</taxon>
        <taxon>Macrostomorpha</taxon>
        <taxon>Macrostomida</taxon>
        <taxon>Macrostomidae</taxon>
        <taxon>Macrostomum</taxon>
    </lineage>
</organism>
<dbReference type="Pfam" id="PF00400">
    <property type="entry name" value="WD40"/>
    <property type="match status" value="2"/>
</dbReference>
<dbReference type="Proteomes" id="UP000215902">
    <property type="component" value="Unassembled WGS sequence"/>
</dbReference>
<dbReference type="InterPro" id="IPR051243">
    <property type="entry name" value="PcG_WD-repeat"/>
</dbReference>
<dbReference type="InterPro" id="IPR001680">
    <property type="entry name" value="WD40_rpt"/>
</dbReference>
<dbReference type="SMART" id="SM00320">
    <property type="entry name" value="WD40"/>
    <property type="match status" value="5"/>
</dbReference>
<feature type="compositionally biased region" description="Low complexity" evidence="7">
    <location>
        <begin position="1"/>
        <end position="17"/>
    </location>
</feature>
<keyword evidence="5" id="KW-0804">Transcription</keyword>
<feature type="non-terminal residue" evidence="9">
    <location>
        <position position="1"/>
    </location>
</feature>
<evidence type="ECO:0000256" key="4">
    <source>
        <dbReference type="ARBA" id="ARBA00023015"/>
    </source>
</evidence>
<accession>A0A267H1N6</accession>
<name>A0A267H1N6_9PLAT</name>
<reference evidence="9 10" key="1">
    <citation type="submission" date="2017-06" db="EMBL/GenBank/DDBJ databases">
        <title>A platform for efficient transgenesis in Macrostomum lignano, a flatworm model organism for stem cell research.</title>
        <authorList>
            <person name="Berezikov E."/>
        </authorList>
    </citation>
    <scope>NUCLEOTIDE SEQUENCE [LARGE SCALE GENOMIC DNA]</scope>
    <source>
        <strain evidence="9">DV1</strain>
        <tissue evidence="9">Whole organism</tissue>
    </source>
</reference>
<keyword evidence="4" id="KW-0805">Transcription regulation</keyword>
<evidence type="ECO:0000256" key="2">
    <source>
        <dbReference type="ARBA" id="ARBA00022574"/>
    </source>
</evidence>
<keyword evidence="10" id="KW-1185">Reference proteome</keyword>
<feature type="repeat" description="WD" evidence="6">
    <location>
        <begin position="204"/>
        <end position="245"/>
    </location>
</feature>
<evidence type="ECO:0000256" key="1">
    <source>
        <dbReference type="ARBA" id="ARBA00008075"/>
    </source>
</evidence>
<dbReference type="EMBL" id="NIVC01000059">
    <property type="protein sequence ID" value="PAA92198.1"/>
    <property type="molecule type" value="Genomic_DNA"/>
</dbReference>
<evidence type="ECO:0000256" key="6">
    <source>
        <dbReference type="PROSITE-ProRule" id="PRU00221"/>
    </source>
</evidence>
<evidence type="ECO:0000256" key="3">
    <source>
        <dbReference type="ARBA" id="ARBA00022737"/>
    </source>
</evidence>